<sequence>MKENAVGLKFLPRHRAVVTCDYTGFVQPEMVKIRSVVVLAKSRTSDRLLTVVPLSTTRPERSLACHHKLNRNPHPDESPMLEVWAKCDMVYTVSLARVNFYRTRSRRGGRAVYHSTLSVSRDDYLAIQRGVRYALGLEDLPAPHREELLL</sequence>
<name>A0ABX5KD70_9BURK</name>
<comment type="caution">
    <text evidence="1">The sequence shown here is derived from an EMBL/GenBank/DDBJ whole genome shotgun (WGS) entry which is preliminary data.</text>
</comment>
<dbReference type="InterPro" id="IPR003477">
    <property type="entry name" value="PemK-like"/>
</dbReference>
<dbReference type="Proteomes" id="UP000245712">
    <property type="component" value="Unassembled WGS sequence"/>
</dbReference>
<organism evidence="1 2">
    <name type="scientific">Paraburkholderia unamae</name>
    <dbReference type="NCBI Taxonomy" id="219649"/>
    <lineage>
        <taxon>Bacteria</taxon>
        <taxon>Pseudomonadati</taxon>
        <taxon>Pseudomonadota</taxon>
        <taxon>Betaproteobacteria</taxon>
        <taxon>Burkholderiales</taxon>
        <taxon>Burkholderiaceae</taxon>
        <taxon>Paraburkholderia</taxon>
    </lineage>
</organism>
<dbReference type="RefSeq" id="WP_116613638.1">
    <property type="nucleotide sequence ID" value="NZ_CAJZAT010000007.1"/>
</dbReference>
<dbReference type="Gene3D" id="2.30.30.110">
    <property type="match status" value="1"/>
</dbReference>
<proteinExistence type="predicted"/>
<dbReference type="Pfam" id="PF02452">
    <property type="entry name" value="PemK_toxin"/>
    <property type="match status" value="1"/>
</dbReference>
<gene>
    <name evidence="1" type="ORF">C7402_11963</name>
</gene>
<dbReference type="EMBL" id="QEOB01000019">
    <property type="protein sequence ID" value="PVX74632.1"/>
    <property type="molecule type" value="Genomic_DNA"/>
</dbReference>
<evidence type="ECO:0000313" key="2">
    <source>
        <dbReference type="Proteomes" id="UP000245712"/>
    </source>
</evidence>
<dbReference type="SUPFAM" id="SSF50118">
    <property type="entry name" value="Cell growth inhibitor/plasmid maintenance toxic component"/>
    <property type="match status" value="1"/>
</dbReference>
<keyword evidence="2" id="KW-1185">Reference proteome</keyword>
<evidence type="ECO:0000313" key="1">
    <source>
        <dbReference type="EMBL" id="PVX74632.1"/>
    </source>
</evidence>
<dbReference type="InterPro" id="IPR011067">
    <property type="entry name" value="Plasmid_toxin/cell-grow_inhib"/>
</dbReference>
<protein>
    <submittedName>
        <fullName evidence="1">Uncharacterized protein YifN (PemK superfamily)</fullName>
    </submittedName>
</protein>
<accession>A0ABX5KD70</accession>
<reference evidence="1 2" key="1">
    <citation type="submission" date="2018-05" db="EMBL/GenBank/DDBJ databases">
        <title>Genomic Encyclopedia of Type Strains, Phase IV (KMG-V): Genome sequencing to study the core and pangenomes of soil and plant-associated prokaryotes.</title>
        <authorList>
            <person name="Whitman W."/>
        </authorList>
    </citation>
    <scope>NUCLEOTIDE SEQUENCE [LARGE SCALE GENOMIC DNA]</scope>
    <source>
        <strain evidence="1 2">SCZa-39</strain>
    </source>
</reference>